<evidence type="ECO:0000313" key="8">
    <source>
        <dbReference type="Proteomes" id="UP000623967"/>
    </source>
</evidence>
<dbReference type="PANTHER" id="PTHR43280:SF10">
    <property type="entry name" value="REGULATORY PROTEIN POCR"/>
    <property type="match status" value="1"/>
</dbReference>
<dbReference type="RefSeq" id="WP_202652893.1">
    <property type="nucleotide sequence ID" value="NZ_JAESWB010000045.1"/>
</dbReference>
<feature type="domain" description="HTH araC/xylS-type" evidence="5">
    <location>
        <begin position="239"/>
        <end position="337"/>
    </location>
</feature>
<dbReference type="PROSITE" id="PS00041">
    <property type="entry name" value="HTH_ARAC_FAMILY_1"/>
    <property type="match status" value="1"/>
</dbReference>
<dbReference type="InterPro" id="IPR011006">
    <property type="entry name" value="CheY-like_superfamily"/>
</dbReference>
<keyword evidence="3" id="KW-0804">Transcription</keyword>
<accession>A0ABS1TJW0</accession>
<dbReference type="Pfam" id="PF00072">
    <property type="entry name" value="Response_reg"/>
    <property type="match status" value="1"/>
</dbReference>
<proteinExistence type="predicted"/>
<feature type="domain" description="Response regulatory" evidence="6">
    <location>
        <begin position="3"/>
        <end position="119"/>
    </location>
</feature>
<dbReference type="EMBL" id="JAESWB010000045">
    <property type="protein sequence ID" value="MBL4951610.1"/>
    <property type="molecule type" value="Genomic_DNA"/>
</dbReference>
<evidence type="ECO:0000259" key="5">
    <source>
        <dbReference type="PROSITE" id="PS01124"/>
    </source>
</evidence>
<evidence type="ECO:0000256" key="3">
    <source>
        <dbReference type="ARBA" id="ARBA00023163"/>
    </source>
</evidence>
<feature type="modified residue" description="4-aspartylphosphate" evidence="4">
    <location>
        <position position="54"/>
    </location>
</feature>
<dbReference type="SUPFAM" id="SSF46689">
    <property type="entry name" value="Homeodomain-like"/>
    <property type="match status" value="2"/>
</dbReference>
<dbReference type="InterPro" id="IPR001789">
    <property type="entry name" value="Sig_transdc_resp-reg_receiver"/>
</dbReference>
<gene>
    <name evidence="7" type="ORF">JK635_05055</name>
</gene>
<dbReference type="Proteomes" id="UP000623967">
    <property type="component" value="Unassembled WGS sequence"/>
</dbReference>
<dbReference type="InterPro" id="IPR018062">
    <property type="entry name" value="HTH_AraC-typ_CS"/>
</dbReference>
<evidence type="ECO:0000256" key="4">
    <source>
        <dbReference type="PROSITE-ProRule" id="PRU00169"/>
    </source>
</evidence>
<dbReference type="Gene3D" id="3.40.50.2300">
    <property type="match status" value="1"/>
</dbReference>
<name>A0ABS1TJW0_9BACI</name>
<dbReference type="PRINTS" id="PR00032">
    <property type="entry name" value="HTHARAC"/>
</dbReference>
<keyword evidence="8" id="KW-1185">Reference proteome</keyword>
<sequence>MYKLLIVDDESLIRDALKRIISEVKGITAIGEAETAESALDLYRSNKPDMMFLDSNLPGMNIYECLKQMKDYNKNCFTTLLLDFDYVNTLPKTVERMADATLIKPYSTKSIMKIVDQFLQWEMVNRHSYDKIIDKFVHSIIEEDFKSTKDQLKRIGKQLSLLYGGNLNEIRAFSVSMVEQLGIICQEKGLDIKKKIQWQEKAQNIIDLYTFEKTISNIVEEIFEEIMSTASIQEKKVIQFALNYIEKNYQKGVTLEEVSEYVHLSPFYLSKLFKKELKINFVNYVTERKIERAKELLEKTDMPVINIALSLNYQEANYFSKVFKKLVGVTPSEYRKQKEKVPSKDILLKKNAKILNNNWYI</sequence>
<dbReference type="PROSITE" id="PS01124">
    <property type="entry name" value="HTH_ARAC_FAMILY_2"/>
    <property type="match status" value="1"/>
</dbReference>
<dbReference type="PROSITE" id="PS50110">
    <property type="entry name" value="RESPONSE_REGULATORY"/>
    <property type="match status" value="1"/>
</dbReference>
<organism evidence="7 8">
    <name type="scientific">Neobacillus paridis</name>
    <dbReference type="NCBI Taxonomy" id="2803862"/>
    <lineage>
        <taxon>Bacteria</taxon>
        <taxon>Bacillati</taxon>
        <taxon>Bacillota</taxon>
        <taxon>Bacilli</taxon>
        <taxon>Bacillales</taxon>
        <taxon>Bacillaceae</taxon>
        <taxon>Neobacillus</taxon>
    </lineage>
</organism>
<evidence type="ECO:0000256" key="2">
    <source>
        <dbReference type="ARBA" id="ARBA00023125"/>
    </source>
</evidence>
<comment type="caution">
    <text evidence="7">The sequence shown here is derived from an EMBL/GenBank/DDBJ whole genome shotgun (WGS) entry which is preliminary data.</text>
</comment>
<dbReference type="Gene3D" id="1.10.10.60">
    <property type="entry name" value="Homeodomain-like"/>
    <property type="match status" value="2"/>
</dbReference>
<dbReference type="InterPro" id="IPR009057">
    <property type="entry name" value="Homeodomain-like_sf"/>
</dbReference>
<keyword evidence="1" id="KW-0805">Transcription regulation</keyword>
<evidence type="ECO:0000256" key="1">
    <source>
        <dbReference type="ARBA" id="ARBA00023015"/>
    </source>
</evidence>
<dbReference type="SMART" id="SM00342">
    <property type="entry name" value="HTH_ARAC"/>
    <property type="match status" value="1"/>
</dbReference>
<dbReference type="InterPro" id="IPR020449">
    <property type="entry name" value="Tscrpt_reg_AraC-type_HTH"/>
</dbReference>
<evidence type="ECO:0000313" key="7">
    <source>
        <dbReference type="EMBL" id="MBL4951610.1"/>
    </source>
</evidence>
<dbReference type="SUPFAM" id="SSF52172">
    <property type="entry name" value="CheY-like"/>
    <property type="match status" value="1"/>
</dbReference>
<dbReference type="PANTHER" id="PTHR43280">
    <property type="entry name" value="ARAC-FAMILY TRANSCRIPTIONAL REGULATOR"/>
    <property type="match status" value="1"/>
</dbReference>
<reference evidence="7 8" key="1">
    <citation type="submission" date="2021-01" db="EMBL/GenBank/DDBJ databases">
        <title>Genome public.</title>
        <authorList>
            <person name="Liu C."/>
            <person name="Sun Q."/>
        </authorList>
    </citation>
    <scope>NUCLEOTIDE SEQUENCE [LARGE SCALE GENOMIC DNA]</scope>
    <source>
        <strain evidence="7 8">YIM B02564</strain>
    </source>
</reference>
<keyword evidence="4" id="KW-0597">Phosphoprotein</keyword>
<evidence type="ECO:0000259" key="6">
    <source>
        <dbReference type="PROSITE" id="PS50110"/>
    </source>
</evidence>
<protein>
    <submittedName>
        <fullName evidence="7">Helix-turn-helix domain-containing protein</fullName>
    </submittedName>
</protein>
<dbReference type="Pfam" id="PF12833">
    <property type="entry name" value="HTH_18"/>
    <property type="match status" value="1"/>
</dbReference>
<keyword evidence="2" id="KW-0238">DNA-binding</keyword>
<dbReference type="InterPro" id="IPR018060">
    <property type="entry name" value="HTH_AraC"/>
</dbReference>
<dbReference type="SMART" id="SM00448">
    <property type="entry name" value="REC"/>
    <property type="match status" value="1"/>
</dbReference>